<evidence type="ECO:0000256" key="1">
    <source>
        <dbReference type="SAM" id="Phobius"/>
    </source>
</evidence>
<keyword evidence="1" id="KW-0812">Transmembrane</keyword>
<keyword evidence="3" id="KW-1185">Reference proteome</keyword>
<keyword evidence="1" id="KW-1133">Transmembrane helix</keyword>
<dbReference type="RefSeq" id="WP_198883459.1">
    <property type="nucleotide sequence ID" value="NZ_JAEKJA010000017.1"/>
</dbReference>
<accession>A0A934IJD2</accession>
<reference evidence="2" key="1">
    <citation type="submission" date="2020-12" db="EMBL/GenBank/DDBJ databases">
        <title>Bacterial taxonomy.</title>
        <authorList>
            <person name="Pan X."/>
        </authorList>
    </citation>
    <scope>NUCLEOTIDE SEQUENCE</scope>
    <source>
        <strain evidence="2">B2012</strain>
    </source>
</reference>
<name>A0A934IJD2_9HYPH</name>
<dbReference type="AlphaFoldDB" id="A0A934IJD2"/>
<organism evidence="2 3">
    <name type="scientific">Acuticoccus mangrovi</name>
    <dbReference type="NCBI Taxonomy" id="2796142"/>
    <lineage>
        <taxon>Bacteria</taxon>
        <taxon>Pseudomonadati</taxon>
        <taxon>Pseudomonadota</taxon>
        <taxon>Alphaproteobacteria</taxon>
        <taxon>Hyphomicrobiales</taxon>
        <taxon>Amorphaceae</taxon>
        <taxon>Acuticoccus</taxon>
    </lineage>
</organism>
<evidence type="ECO:0000313" key="2">
    <source>
        <dbReference type="EMBL" id="MBJ3777558.1"/>
    </source>
</evidence>
<keyword evidence="1" id="KW-0472">Membrane</keyword>
<proteinExistence type="predicted"/>
<feature type="transmembrane region" description="Helical" evidence="1">
    <location>
        <begin position="38"/>
        <end position="58"/>
    </location>
</feature>
<protein>
    <submittedName>
        <fullName evidence="2">Uncharacterized protein</fullName>
    </submittedName>
</protein>
<evidence type="ECO:0000313" key="3">
    <source>
        <dbReference type="Proteomes" id="UP000609531"/>
    </source>
</evidence>
<gene>
    <name evidence="2" type="ORF">JCR33_17760</name>
</gene>
<comment type="caution">
    <text evidence="2">The sequence shown here is derived from an EMBL/GenBank/DDBJ whole genome shotgun (WGS) entry which is preliminary data.</text>
</comment>
<dbReference type="EMBL" id="JAEKJA010000017">
    <property type="protein sequence ID" value="MBJ3777558.1"/>
    <property type="molecule type" value="Genomic_DNA"/>
</dbReference>
<sequence length="62" mass="6622">MSPHLRQALLGTLMATALWFVAFPLVAGEGSAAYVSVSHVVGTAIFAVLFFAFTLVVARLQR</sequence>
<dbReference type="Proteomes" id="UP000609531">
    <property type="component" value="Unassembled WGS sequence"/>
</dbReference>